<evidence type="ECO:0000256" key="10">
    <source>
        <dbReference type="ARBA" id="ARBA00023201"/>
    </source>
</evidence>
<organism evidence="13 14">
    <name type="scientific">Diaphorina citri</name>
    <name type="common">Asian citrus psyllid</name>
    <dbReference type="NCBI Taxonomy" id="121845"/>
    <lineage>
        <taxon>Eukaryota</taxon>
        <taxon>Metazoa</taxon>
        <taxon>Ecdysozoa</taxon>
        <taxon>Arthropoda</taxon>
        <taxon>Hexapoda</taxon>
        <taxon>Insecta</taxon>
        <taxon>Pterygota</taxon>
        <taxon>Neoptera</taxon>
        <taxon>Paraneoptera</taxon>
        <taxon>Hemiptera</taxon>
        <taxon>Sternorrhyncha</taxon>
        <taxon>Psylloidea</taxon>
        <taxon>Psyllidae</taxon>
        <taxon>Diaphorininae</taxon>
        <taxon>Diaphorina</taxon>
    </lineage>
</organism>
<evidence type="ECO:0000256" key="9">
    <source>
        <dbReference type="ARBA" id="ARBA00023136"/>
    </source>
</evidence>
<dbReference type="Gene3D" id="1.20.1730.10">
    <property type="entry name" value="Sodium/glucose cotransporter"/>
    <property type="match status" value="1"/>
</dbReference>
<keyword evidence="4" id="KW-1003">Cell membrane</keyword>
<feature type="transmembrane region" description="Helical" evidence="12">
    <location>
        <begin position="275"/>
        <end position="300"/>
    </location>
</feature>
<dbReference type="AlphaFoldDB" id="A0A3Q0IMH2"/>
<dbReference type="Pfam" id="PF00474">
    <property type="entry name" value="SSF"/>
    <property type="match status" value="1"/>
</dbReference>
<dbReference type="Proteomes" id="UP000079169">
    <property type="component" value="Unplaced"/>
</dbReference>
<dbReference type="PaxDb" id="121845-A0A3Q0IMH2"/>
<dbReference type="STRING" id="121845.A0A3Q0IMH2"/>
<dbReference type="PANTHER" id="PTHR42985">
    <property type="entry name" value="SODIUM-COUPLED MONOCARBOXYLATE TRANSPORTER"/>
    <property type="match status" value="1"/>
</dbReference>
<evidence type="ECO:0000256" key="8">
    <source>
        <dbReference type="ARBA" id="ARBA00023065"/>
    </source>
</evidence>
<protein>
    <submittedName>
        <fullName evidence="14">Sodium-dependent multivitamin transporter</fullName>
    </submittedName>
</protein>
<comment type="subcellular location">
    <subcellularLocation>
        <location evidence="1">Cell membrane</location>
        <topology evidence="1">Multi-pass membrane protein</topology>
    </subcellularLocation>
</comment>
<evidence type="ECO:0000256" key="11">
    <source>
        <dbReference type="RuleBase" id="RU362091"/>
    </source>
</evidence>
<dbReference type="GeneID" id="103506727"/>
<keyword evidence="5 12" id="KW-0812">Transmembrane</keyword>
<evidence type="ECO:0000256" key="12">
    <source>
        <dbReference type="SAM" id="Phobius"/>
    </source>
</evidence>
<keyword evidence="9 12" id="KW-0472">Membrane</keyword>
<evidence type="ECO:0000313" key="14">
    <source>
        <dbReference type="RefSeq" id="XP_026677511.1"/>
    </source>
</evidence>
<evidence type="ECO:0000256" key="2">
    <source>
        <dbReference type="ARBA" id="ARBA00006434"/>
    </source>
</evidence>
<dbReference type="GO" id="GO:0006814">
    <property type="term" value="P:sodium ion transport"/>
    <property type="evidence" value="ECO:0007669"/>
    <property type="project" value="UniProtKB-KW"/>
</dbReference>
<sequence>MEKSFGIVDYAVFILMLVISGAIGIYYRFSGGKQKTNNEYLFGNRNQSLIPVAFSLMASFMSAITLMGLSAEIVTYGTQFVVINISYVLATPIVAHIYLPVFFKLGAVSVYEYLEKRFGSATRLAASLAFTVQMVLYMGIALYAPAIALEAVMGLSQFYSITLVGLVCLFYSTIGGIKAVILTDVFQSILMYAAIFAVIIVAAINVGGIGEIWNIAHRNDRLEFFNLSPDPTTRHSWFTLIIGGIFTYCSLYGINQMQVQRYLTMKDYKTAVRSLWVSWPLLTLLSVSTCFSGLAIYASYHNCDPIK</sequence>
<evidence type="ECO:0000256" key="1">
    <source>
        <dbReference type="ARBA" id="ARBA00004651"/>
    </source>
</evidence>
<keyword evidence="7" id="KW-0915">Sodium</keyword>
<dbReference type="PANTHER" id="PTHR42985:SF40">
    <property type="entry name" value="LD47995P-RELATED"/>
    <property type="match status" value="1"/>
</dbReference>
<dbReference type="InterPro" id="IPR051163">
    <property type="entry name" value="Sodium:Solute_Symporter_SSF"/>
</dbReference>
<dbReference type="PROSITE" id="PS50283">
    <property type="entry name" value="NA_SOLUT_SYMP_3"/>
    <property type="match status" value="1"/>
</dbReference>
<dbReference type="KEGG" id="dci:103506727"/>
<feature type="transmembrane region" description="Helical" evidence="12">
    <location>
        <begin position="124"/>
        <end position="146"/>
    </location>
</feature>
<gene>
    <name evidence="14" type="primary">LOC103506727</name>
</gene>
<dbReference type="RefSeq" id="XP_026677511.1">
    <property type="nucleotide sequence ID" value="XM_026821710.1"/>
</dbReference>
<keyword evidence="6 12" id="KW-1133">Transmembrane helix</keyword>
<reference evidence="14" key="1">
    <citation type="submission" date="2025-08" db="UniProtKB">
        <authorList>
            <consortium name="RefSeq"/>
        </authorList>
    </citation>
    <scope>IDENTIFICATION</scope>
</reference>
<evidence type="ECO:0000313" key="13">
    <source>
        <dbReference type="Proteomes" id="UP000079169"/>
    </source>
</evidence>
<dbReference type="InterPro" id="IPR001734">
    <property type="entry name" value="Na/solute_symporter"/>
</dbReference>
<comment type="similarity">
    <text evidence="2 11">Belongs to the sodium:solute symporter (SSF) (TC 2.A.21) family.</text>
</comment>
<accession>A0A3Q0IMH2</accession>
<feature type="transmembrane region" description="Helical" evidence="12">
    <location>
        <begin position="158"/>
        <end position="177"/>
    </location>
</feature>
<dbReference type="GO" id="GO:0015293">
    <property type="term" value="F:symporter activity"/>
    <property type="evidence" value="ECO:0007669"/>
    <property type="project" value="TreeGrafter"/>
</dbReference>
<feature type="transmembrane region" description="Helical" evidence="12">
    <location>
        <begin position="236"/>
        <end position="254"/>
    </location>
</feature>
<name>A0A3Q0IMH2_DIACI</name>
<evidence type="ECO:0000256" key="7">
    <source>
        <dbReference type="ARBA" id="ARBA00023053"/>
    </source>
</evidence>
<dbReference type="NCBIfam" id="TIGR00813">
    <property type="entry name" value="sss"/>
    <property type="match status" value="1"/>
</dbReference>
<keyword evidence="13" id="KW-1185">Reference proteome</keyword>
<dbReference type="InterPro" id="IPR038377">
    <property type="entry name" value="Na/Glc_symporter_sf"/>
</dbReference>
<dbReference type="GO" id="GO:0005886">
    <property type="term" value="C:plasma membrane"/>
    <property type="evidence" value="ECO:0007669"/>
    <property type="project" value="UniProtKB-SubCell"/>
</dbReference>
<evidence type="ECO:0000256" key="4">
    <source>
        <dbReference type="ARBA" id="ARBA00022475"/>
    </source>
</evidence>
<evidence type="ECO:0000256" key="5">
    <source>
        <dbReference type="ARBA" id="ARBA00022692"/>
    </source>
</evidence>
<proteinExistence type="inferred from homology"/>
<evidence type="ECO:0000256" key="6">
    <source>
        <dbReference type="ARBA" id="ARBA00022989"/>
    </source>
</evidence>
<evidence type="ECO:0000256" key="3">
    <source>
        <dbReference type="ARBA" id="ARBA00022448"/>
    </source>
</evidence>
<feature type="transmembrane region" description="Helical" evidence="12">
    <location>
        <begin position="189"/>
        <end position="216"/>
    </location>
</feature>
<feature type="transmembrane region" description="Helical" evidence="12">
    <location>
        <begin position="48"/>
        <end position="69"/>
    </location>
</feature>
<feature type="transmembrane region" description="Helical" evidence="12">
    <location>
        <begin position="6"/>
        <end position="27"/>
    </location>
</feature>
<keyword evidence="3" id="KW-0813">Transport</keyword>
<keyword evidence="10" id="KW-0739">Sodium transport</keyword>
<feature type="transmembrane region" description="Helical" evidence="12">
    <location>
        <begin position="81"/>
        <end position="103"/>
    </location>
</feature>
<keyword evidence="8" id="KW-0406">Ion transport</keyword>